<organism evidence="1 2">
    <name type="scientific">Dentiscutata heterogama</name>
    <dbReference type="NCBI Taxonomy" id="1316150"/>
    <lineage>
        <taxon>Eukaryota</taxon>
        <taxon>Fungi</taxon>
        <taxon>Fungi incertae sedis</taxon>
        <taxon>Mucoromycota</taxon>
        <taxon>Glomeromycotina</taxon>
        <taxon>Glomeromycetes</taxon>
        <taxon>Diversisporales</taxon>
        <taxon>Gigasporaceae</taxon>
        <taxon>Dentiscutata</taxon>
    </lineage>
</organism>
<evidence type="ECO:0000313" key="1">
    <source>
        <dbReference type="EMBL" id="CAG8503384.1"/>
    </source>
</evidence>
<gene>
    <name evidence="1" type="ORF">DHETER_LOCUS3111</name>
</gene>
<evidence type="ECO:0000313" key="2">
    <source>
        <dbReference type="Proteomes" id="UP000789702"/>
    </source>
</evidence>
<feature type="non-terminal residue" evidence="1">
    <location>
        <position position="84"/>
    </location>
</feature>
<name>A0ACA9L0W1_9GLOM</name>
<dbReference type="EMBL" id="CAJVPU010002565">
    <property type="protein sequence ID" value="CAG8503384.1"/>
    <property type="molecule type" value="Genomic_DNA"/>
</dbReference>
<accession>A0ACA9L0W1</accession>
<sequence length="84" mass="9631">MTTVEDMASLLELNALVFLAVAYTELEDKKLLWKRLKNDLKNVDLNQLPYNYPLCSGILDIESSPISDLPKTLCNVFEEKQKKN</sequence>
<dbReference type="Proteomes" id="UP000789702">
    <property type="component" value="Unassembled WGS sequence"/>
</dbReference>
<keyword evidence="2" id="KW-1185">Reference proteome</keyword>
<reference evidence="1" key="1">
    <citation type="submission" date="2021-06" db="EMBL/GenBank/DDBJ databases">
        <authorList>
            <person name="Kallberg Y."/>
            <person name="Tangrot J."/>
            <person name="Rosling A."/>
        </authorList>
    </citation>
    <scope>NUCLEOTIDE SEQUENCE</scope>
    <source>
        <strain evidence="1">IL203A</strain>
    </source>
</reference>
<protein>
    <submittedName>
        <fullName evidence="1">14865_t:CDS:1</fullName>
    </submittedName>
</protein>
<proteinExistence type="predicted"/>
<comment type="caution">
    <text evidence="1">The sequence shown here is derived from an EMBL/GenBank/DDBJ whole genome shotgun (WGS) entry which is preliminary data.</text>
</comment>